<dbReference type="Proteomes" id="UP000035740">
    <property type="component" value="Chromosome 9"/>
</dbReference>
<feature type="transmembrane region" description="Helical" evidence="7">
    <location>
        <begin position="7"/>
        <end position="26"/>
    </location>
</feature>
<evidence type="ECO:0000259" key="8">
    <source>
        <dbReference type="PROSITE" id="PS51751"/>
    </source>
</evidence>
<evidence type="ECO:0000256" key="3">
    <source>
        <dbReference type="ARBA" id="ARBA00022692"/>
    </source>
</evidence>
<name>A0A0J8BLM6_BETVV</name>
<dbReference type="OrthoDB" id="433124at2759"/>
<feature type="domain" description="EXPERA" evidence="8">
    <location>
        <begin position="8"/>
        <end position="140"/>
    </location>
</feature>
<evidence type="ECO:0000256" key="5">
    <source>
        <dbReference type="ARBA" id="ARBA00022989"/>
    </source>
</evidence>
<sequence length="166" mass="18445">MGCVVKVLDAVLLLFFLIMSIVIPLFDAQCCLPQEFYPKALVDLNSWYSREYGDYLVDEKPHFFVGLVWMELLVLWPLSIVNLVGLISGKSWFTTTCLIYGSSVTTSMAAILSELVNSGKASDKLKMVYYPFLGLAMLATLRGMLPSSFKTAAIGKSARVARKKRA</sequence>
<keyword evidence="5 7" id="KW-1133">Transmembrane helix</keyword>
<comment type="similarity">
    <text evidence="2">Belongs to the TMEM97/sigma-2 receptor family.</text>
</comment>
<evidence type="ECO:0000256" key="7">
    <source>
        <dbReference type="PIRNR" id="PIRNR031032"/>
    </source>
</evidence>
<dbReference type="OMA" id="CTATTMI"/>
<accession>A0A0J8BLM6</accession>
<organism evidence="9 10">
    <name type="scientific">Beta vulgaris subsp. vulgaris</name>
    <name type="common">Beet</name>
    <dbReference type="NCBI Taxonomy" id="3555"/>
    <lineage>
        <taxon>Eukaryota</taxon>
        <taxon>Viridiplantae</taxon>
        <taxon>Streptophyta</taxon>
        <taxon>Embryophyta</taxon>
        <taxon>Tracheophyta</taxon>
        <taxon>Spermatophyta</taxon>
        <taxon>Magnoliopsida</taxon>
        <taxon>eudicotyledons</taxon>
        <taxon>Gunneridae</taxon>
        <taxon>Pentapetalae</taxon>
        <taxon>Caryophyllales</taxon>
        <taxon>Chenopodiaceae</taxon>
        <taxon>Betoideae</taxon>
        <taxon>Beta</taxon>
    </lineage>
</organism>
<dbReference type="GO" id="GO:0005789">
    <property type="term" value="C:endoplasmic reticulum membrane"/>
    <property type="evidence" value="ECO:0007669"/>
    <property type="project" value="UniProtKB-SubCell"/>
</dbReference>
<dbReference type="InterPro" id="IPR033118">
    <property type="entry name" value="EXPERA"/>
</dbReference>
<evidence type="ECO:0000256" key="1">
    <source>
        <dbReference type="ARBA" id="ARBA00004477"/>
    </source>
</evidence>
<reference evidence="9 10" key="1">
    <citation type="journal article" date="2014" name="Nature">
        <title>The genome of the recently domesticated crop plant sugar beet (Beta vulgaris).</title>
        <authorList>
            <person name="Dohm J.C."/>
            <person name="Minoche A.E."/>
            <person name="Holtgrawe D."/>
            <person name="Capella-Gutierrez S."/>
            <person name="Zakrzewski F."/>
            <person name="Tafer H."/>
            <person name="Rupp O."/>
            <person name="Sorensen T.R."/>
            <person name="Stracke R."/>
            <person name="Reinhardt R."/>
            <person name="Goesmann A."/>
            <person name="Kraft T."/>
            <person name="Schulz B."/>
            <person name="Stadler P.F."/>
            <person name="Schmidt T."/>
            <person name="Gabaldon T."/>
            <person name="Lehrach H."/>
            <person name="Weisshaar B."/>
            <person name="Himmelbauer H."/>
        </authorList>
    </citation>
    <scope>NUCLEOTIDE SEQUENCE [LARGE SCALE GENOMIC DNA]</scope>
    <source>
        <tissue evidence="9">Taproot</tissue>
    </source>
</reference>
<keyword evidence="6 7" id="KW-0472">Membrane</keyword>
<keyword evidence="4" id="KW-0256">Endoplasmic reticulum</keyword>
<dbReference type="eggNOG" id="ENOG502RZ62">
    <property type="taxonomic scope" value="Eukaryota"/>
</dbReference>
<dbReference type="PROSITE" id="PS51751">
    <property type="entry name" value="EXPERA"/>
    <property type="match status" value="1"/>
</dbReference>
<dbReference type="Gramene" id="KMT02032">
    <property type="protein sequence ID" value="KMT02032"/>
    <property type="gene ID" value="BVRB_9g208350"/>
</dbReference>
<gene>
    <name evidence="9" type="ORF">BVRB_9g208350</name>
</gene>
<protein>
    <recommendedName>
        <fullName evidence="8">EXPERA domain-containing protein</fullName>
    </recommendedName>
</protein>
<evidence type="ECO:0000313" key="10">
    <source>
        <dbReference type="Proteomes" id="UP000035740"/>
    </source>
</evidence>
<dbReference type="PANTHER" id="PTHR31204:SF1">
    <property type="entry name" value="SIGMA INTRACELLULAR RECEPTOR 2"/>
    <property type="match status" value="1"/>
</dbReference>
<evidence type="ECO:0000256" key="4">
    <source>
        <dbReference type="ARBA" id="ARBA00022824"/>
    </source>
</evidence>
<feature type="transmembrane region" description="Helical" evidence="7">
    <location>
        <begin position="97"/>
        <end position="116"/>
    </location>
</feature>
<evidence type="ECO:0000256" key="2">
    <source>
        <dbReference type="ARBA" id="ARBA00009096"/>
    </source>
</evidence>
<feature type="transmembrane region" description="Helical" evidence="7">
    <location>
        <begin position="128"/>
        <end position="145"/>
    </location>
</feature>
<keyword evidence="3 7" id="KW-0812">Transmembrane</keyword>
<comment type="subcellular location">
    <subcellularLocation>
        <location evidence="1">Endoplasmic reticulum membrane</location>
        <topology evidence="1">Multi-pass membrane protein</topology>
    </subcellularLocation>
</comment>
<evidence type="ECO:0000256" key="6">
    <source>
        <dbReference type="ARBA" id="ARBA00023136"/>
    </source>
</evidence>
<dbReference type="AlphaFoldDB" id="A0A0J8BLM6"/>
<evidence type="ECO:0000313" key="9">
    <source>
        <dbReference type="EMBL" id="KMT02032.1"/>
    </source>
</evidence>
<feature type="transmembrane region" description="Helical" evidence="7">
    <location>
        <begin position="63"/>
        <end position="85"/>
    </location>
</feature>
<proteinExistence type="inferred from homology"/>
<dbReference type="InterPro" id="IPR051987">
    <property type="entry name" value="Sigma-2_receptor-like"/>
</dbReference>
<dbReference type="EMBL" id="KQ090185">
    <property type="protein sequence ID" value="KMT02032.1"/>
    <property type="molecule type" value="Genomic_DNA"/>
</dbReference>
<dbReference type="PIRSF" id="PIRSF031032">
    <property type="entry name" value="TMP_97_prd"/>
    <property type="match status" value="1"/>
</dbReference>
<dbReference type="InterPro" id="IPR016964">
    <property type="entry name" value="Sigma2_recept"/>
</dbReference>
<keyword evidence="10" id="KW-1185">Reference proteome</keyword>
<dbReference type="Pfam" id="PF05241">
    <property type="entry name" value="EBP"/>
    <property type="match status" value="1"/>
</dbReference>
<dbReference type="KEGG" id="bvg:104903317"/>
<dbReference type="PANTHER" id="PTHR31204">
    <property type="entry name" value="SIGMA INTRACELLULAR RECEPTOR 2"/>
    <property type="match status" value="1"/>
</dbReference>